<feature type="region of interest" description="Disordered" evidence="1">
    <location>
        <begin position="27"/>
        <end position="51"/>
    </location>
</feature>
<evidence type="ECO:0000313" key="2">
    <source>
        <dbReference type="EMBL" id="CAD7004794.1"/>
    </source>
</evidence>
<proteinExistence type="predicted"/>
<feature type="compositionally biased region" description="Polar residues" evidence="1">
    <location>
        <begin position="72"/>
        <end position="89"/>
    </location>
</feature>
<dbReference type="AlphaFoldDB" id="A0A811V1H8"/>
<reference evidence="2" key="1">
    <citation type="submission" date="2020-11" db="EMBL/GenBank/DDBJ databases">
        <authorList>
            <person name="Whitehead M."/>
        </authorList>
    </citation>
    <scope>NUCLEOTIDE SEQUENCE</scope>
    <source>
        <strain evidence="2">EGII</strain>
    </source>
</reference>
<feature type="region of interest" description="Disordered" evidence="1">
    <location>
        <begin position="70"/>
        <end position="100"/>
    </location>
</feature>
<evidence type="ECO:0000256" key="1">
    <source>
        <dbReference type="SAM" id="MobiDB-lite"/>
    </source>
</evidence>
<organism evidence="2 3">
    <name type="scientific">Ceratitis capitata</name>
    <name type="common">Mediterranean fruit fly</name>
    <name type="synonym">Tephritis capitata</name>
    <dbReference type="NCBI Taxonomy" id="7213"/>
    <lineage>
        <taxon>Eukaryota</taxon>
        <taxon>Metazoa</taxon>
        <taxon>Ecdysozoa</taxon>
        <taxon>Arthropoda</taxon>
        <taxon>Hexapoda</taxon>
        <taxon>Insecta</taxon>
        <taxon>Pterygota</taxon>
        <taxon>Neoptera</taxon>
        <taxon>Endopterygota</taxon>
        <taxon>Diptera</taxon>
        <taxon>Brachycera</taxon>
        <taxon>Muscomorpha</taxon>
        <taxon>Tephritoidea</taxon>
        <taxon>Tephritidae</taxon>
        <taxon>Ceratitis</taxon>
        <taxon>Ceratitis</taxon>
    </lineage>
</organism>
<comment type="caution">
    <text evidence="2">The sequence shown here is derived from an EMBL/GenBank/DDBJ whole genome shotgun (WGS) entry which is preliminary data.</text>
</comment>
<evidence type="ECO:0000313" key="3">
    <source>
        <dbReference type="Proteomes" id="UP000606786"/>
    </source>
</evidence>
<gene>
    <name evidence="2" type="ORF">CCAP1982_LOCUS13184</name>
</gene>
<name>A0A811V1H8_CERCA</name>
<keyword evidence="3" id="KW-1185">Reference proteome</keyword>
<sequence length="100" mass="10797">MHTCIYISDKIHKVAEGPKCMRKDINPEKKSIKFADSHKNEQRQEEEEASNLCPRVGVRVGAVGAAAAAAATTTDIKSNKTSKSNNTCGETDVRGPPITN</sequence>
<feature type="compositionally biased region" description="Basic and acidic residues" evidence="1">
    <location>
        <begin position="27"/>
        <end position="43"/>
    </location>
</feature>
<dbReference type="Proteomes" id="UP000606786">
    <property type="component" value="Unassembled WGS sequence"/>
</dbReference>
<protein>
    <submittedName>
        <fullName evidence="2">(Mediterranean fruit fly) hypothetical protein</fullName>
    </submittedName>
</protein>
<accession>A0A811V1H8</accession>
<dbReference type="EMBL" id="CAJHJT010000034">
    <property type="protein sequence ID" value="CAD7004794.1"/>
    <property type="molecule type" value="Genomic_DNA"/>
</dbReference>